<dbReference type="OrthoDB" id="583767at2"/>
<organism evidence="2 3">
    <name type="scientific">Flavilitoribacter nigricans (strain ATCC 23147 / DSM 23189 / NBRC 102662 / NCIMB 1420 / SS-2)</name>
    <name type="common">Lewinella nigricans</name>
    <dbReference type="NCBI Taxonomy" id="1122177"/>
    <lineage>
        <taxon>Bacteria</taxon>
        <taxon>Pseudomonadati</taxon>
        <taxon>Bacteroidota</taxon>
        <taxon>Saprospiria</taxon>
        <taxon>Saprospirales</taxon>
        <taxon>Lewinellaceae</taxon>
        <taxon>Flavilitoribacter</taxon>
    </lineage>
</organism>
<feature type="domain" description="Effector-associated" evidence="1">
    <location>
        <begin position="5"/>
        <end position="80"/>
    </location>
</feature>
<dbReference type="Proteomes" id="UP000223913">
    <property type="component" value="Unassembled WGS sequence"/>
</dbReference>
<dbReference type="EMBL" id="PDUD01000039">
    <property type="protein sequence ID" value="PHN02583.1"/>
    <property type="molecule type" value="Genomic_DNA"/>
</dbReference>
<dbReference type="InterPro" id="IPR045439">
    <property type="entry name" value="EAD11"/>
</dbReference>
<keyword evidence="3" id="KW-1185">Reference proteome</keyword>
<dbReference type="RefSeq" id="WP_099154127.1">
    <property type="nucleotide sequence ID" value="NZ_PDUD01000039.1"/>
</dbReference>
<reference evidence="2 3" key="1">
    <citation type="submission" date="2017-10" db="EMBL/GenBank/DDBJ databases">
        <title>The draft genome sequence of Lewinella nigricans NBRC 102662.</title>
        <authorList>
            <person name="Wang K."/>
        </authorList>
    </citation>
    <scope>NUCLEOTIDE SEQUENCE [LARGE SCALE GENOMIC DNA]</scope>
    <source>
        <strain evidence="2 3">NBRC 102662</strain>
    </source>
</reference>
<comment type="caution">
    <text evidence="2">The sequence shown here is derived from an EMBL/GenBank/DDBJ whole genome shotgun (WGS) entry which is preliminary data.</text>
</comment>
<proteinExistence type="predicted"/>
<evidence type="ECO:0000313" key="2">
    <source>
        <dbReference type="EMBL" id="PHN02583.1"/>
    </source>
</evidence>
<protein>
    <recommendedName>
        <fullName evidence="1">Effector-associated domain-containing protein</fullName>
    </recommendedName>
</protein>
<dbReference type="AlphaFoldDB" id="A0A2D0N488"/>
<evidence type="ECO:0000259" key="1">
    <source>
        <dbReference type="Pfam" id="PF19964"/>
    </source>
</evidence>
<dbReference type="Pfam" id="PF19964">
    <property type="entry name" value="EAD11"/>
    <property type="match status" value="1"/>
</dbReference>
<gene>
    <name evidence="2" type="ORF">CRP01_31910</name>
</gene>
<evidence type="ECO:0000313" key="3">
    <source>
        <dbReference type="Proteomes" id="UP000223913"/>
    </source>
</evidence>
<sequence>MKEIRNNFKALLKKNLKKAILEIQSSLHYESSFYDDLIMFYSQVSRLDRDNHIQVISYEEYNLGINKIQKGVLAIINDLEVEDLKIKEPSIEIKSESEKKMVSEEEEFELLRYGEFKSRNGKFKLTIAPTVLFSYRIAQAFPGVRGLRWFEGNVALKRLSLLLQEPTQFDIANGYGLYSDPIWWFRGNSGLPIERFKVLSHGKFLLNSKELKISKIAVYTSTSYYRCFVYVETKADQPIGLYDDSNDDDQIKRIADRWGYFYERYGLYNEIPIRGDEFDDGAAEINGEIVNTQGAELRMRFLTSYNFIIVAKSSPFNSREGYKLGEKYMNKILKGDESVEDFAKEAELLDKNWMDK</sequence>
<name>A0A2D0N488_FLAN2</name>
<accession>A0A2D0N488</accession>